<protein>
    <recommendedName>
        <fullName evidence="6">Histidine kinase domain-containing protein</fullName>
    </recommendedName>
</protein>
<feature type="coiled-coil region" evidence="2">
    <location>
        <begin position="116"/>
        <end position="143"/>
    </location>
</feature>
<sequence length="437" mass="49285">MRESEEKYRSLFEKMLNGFACCRIIVDEDNRPIDWIYLNVNDAFEKITGLKKETVIGKKVTEAIPGLKKDSPELFDIYGRVALTGEEARFEIYLDTLKIWFSVMAFCPQKGYFVAVFDDITENKRAEEEKKNLQEQLFHAQKMESIGRLAGGIAHDFNNILTGIMGYAELLKMQFPDTTSSVGQAADVILGGAERAANLSKQLLGFARSGKYNPVPLKINKIIRDTVKVSEKIFEKNIKVKYEFDENIKTIEADRHQLDQIFTNLIINAKDAMPNGGELILRTENLYFDKVFIKSKPDIVPVYYIKVTVADDGFGMSKEVCEHVFEPFFTTKEEGKGTGLGLATVYGIVKNHGGYIDVSSEPCKGTIFTLYFPVSEKKVIEIKKDITLIKGSATILVIDDEEIVINLAKKMLRNLGYKVLIADGGGNGLRYLKKKRT</sequence>
<feature type="domain" description="Response regulatory" evidence="4">
    <location>
        <begin position="394"/>
        <end position="437"/>
    </location>
</feature>
<dbReference type="SMART" id="SM00387">
    <property type="entry name" value="HATPase_c"/>
    <property type="match status" value="1"/>
</dbReference>
<dbReference type="Pfam" id="PF13188">
    <property type="entry name" value="PAS_8"/>
    <property type="match status" value="1"/>
</dbReference>
<keyword evidence="1" id="KW-0597">Phosphoprotein</keyword>
<dbReference type="Pfam" id="PF00512">
    <property type="entry name" value="HisKA"/>
    <property type="match status" value="1"/>
</dbReference>
<dbReference type="SMART" id="SM00388">
    <property type="entry name" value="HisKA"/>
    <property type="match status" value="1"/>
</dbReference>
<dbReference type="CDD" id="cd00130">
    <property type="entry name" value="PAS"/>
    <property type="match status" value="1"/>
</dbReference>
<dbReference type="GO" id="GO:0000155">
    <property type="term" value="F:phosphorelay sensor kinase activity"/>
    <property type="evidence" value="ECO:0007669"/>
    <property type="project" value="InterPro"/>
</dbReference>
<dbReference type="PANTHER" id="PTHR43065:SF42">
    <property type="entry name" value="TWO-COMPONENT SENSOR PPRA"/>
    <property type="match status" value="1"/>
</dbReference>
<dbReference type="PROSITE" id="PS50109">
    <property type="entry name" value="HIS_KIN"/>
    <property type="match status" value="1"/>
</dbReference>
<proteinExistence type="predicted"/>
<dbReference type="InterPro" id="IPR036097">
    <property type="entry name" value="HisK_dim/P_sf"/>
</dbReference>
<evidence type="ECO:0000259" key="3">
    <source>
        <dbReference type="PROSITE" id="PS50109"/>
    </source>
</evidence>
<dbReference type="Gene3D" id="1.10.287.130">
    <property type="match status" value="1"/>
</dbReference>
<organism evidence="5">
    <name type="scientific">marine sediment metagenome</name>
    <dbReference type="NCBI Taxonomy" id="412755"/>
    <lineage>
        <taxon>unclassified sequences</taxon>
        <taxon>metagenomes</taxon>
        <taxon>ecological metagenomes</taxon>
    </lineage>
</organism>
<accession>A0A0F9KMA0</accession>
<gene>
    <name evidence="5" type="ORF">LCGC14_1685950</name>
</gene>
<dbReference type="SUPFAM" id="SSF55785">
    <property type="entry name" value="PYP-like sensor domain (PAS domain)"/>
    <property type="match status" value="1"/>
</dbReference>
<reference evidence="5" key="1">
    <citation type="journal article" date="2015" name="Nature">
        <title>Complex archaea that bridge the gap between prokaryotes and eukaryotes.</title>
        <authorList>
            <person name="Spang A."/>
            <person name="Saw J.H."/>
            <person name="Jorgensen S.L."/>
            <person name="Zaremba-Niedzwiedzka K."/>
            <person name="Martijn J."/>
            <person name="Lind A.E."/>
            <person name="van Eijk R."/>
            <person name="Schleper C."/>
            <person name="Guy L."/>
            <person name="Ettema T.J."/>
        </authorList>
    </citation>
    <scope>NUCLEOTIDE SEQUENCE</scope>
</reference>
<dbReference type="EMBL" id="LAZR01014677">
    <property type="protein sequence ID" value="KKM16430.1"/>
    <property type="molecule type" value="Genomic_DNA"/>
</dbReference>
<comment type="caution">
    <text evidence="5">The sequence shown here is derived from an EMBL/GenBank/DDBJ whole genome shotgun (WGS) entry which is preliminary data.</text>
</comment>
<feature type="domain" description="Histidine kinase" evidence="3">
    <location>
        <begin position="152"/>
        <end position="376"/>
    </location>
</feature>
<dbReference type="InterPro" id="IPR004358">
    <property type="entry name" value="Sig_transdc_His_kin-like_C"/>
</dbReference>
<dbReference type="PRINTS" id="PR00344">
    <property type="entry name" value="BCTRLSENSOR"/>
</dbReference>
<dbReference type="InterPro" id="IPR035965">
    <property type="entry name" value="PAS-like_dom_sf"/>
</dbReference>
<dbReference type="InterPro" id="IPR011006">
    <property type="entry name" value="CheY-like_superfamily"/>
</dbReference>
<dbReference type="SUPFAM" id="SSF47384">
    <property type="entry name" value="Homodimeric domain of signal transducing histidine kinase"/>
    <property type="match status" value="1"/>
</dbReference>
<dbReference type="SUPFAM" id="SSF55874">
    <property type="entry name" value="ATPase domain of HSP90 chaperone/DNA topoisomerase II/histidine kinase"/>
    <property type="match status" value="1"/>
</dbReference>
<dbReference type="AlphaFoldDB" id="A0A0F9KMA0"/>
<dbReference type="NCBIfam" id="TIGR00229">
    <property type="entry name" value="sensory_box"/>
    <property type="match status" value="1"/>
</dbReference>
<dbReference type="Gene3D" id="3.30.450.20">
    <property type="entry name" value="PAS domain"/>
    <property type="match status" value="1"/>
</dbReference>
<evidence type="ECO:0000259" key="4">
    <source>
        <dbReference type="PROSITE" id="PS50110"/>
    </source>
</evidence>
<evidence type="ECO:0000256" key="1">
    <source>
        <dbReference type="ARBA" id="ARBA00022553"/>
    </source>
</evidence>
<keyword evidence="2" id="KW-0175">Coiled coil</keyword>
<dbReference type="InterPro" id="IPR003661">
    <property type="entry name" value="HisK_dim/P_dom"/>
</dbReference>
<dbReference type="CDD" id="cd00082">
    <property type="entry name" value="HisKA"/>
    <property type="match status" value="1"/>
</dbReference>
<dbReference type="PROSITE" id="PS50110">
    <property type="entry name" value="RESPONSE_REGULATORY"/>
    <property type="match status" value="1"/>
</dbReference>
<evidence type="ECO:0008006" key="6">
    <source>
        <dbReference type="Google" id="ProtNLM"/>
    </source>
</evidence>
<name>A0A0F9KMA0_9ZZZZ</name>
<dbReference type="SUPFAM" id="SSF52172">
    <property type="entry name" value="CheY-like"/>
    <property type="match status" value="1"/>
</dbReference>
<dbReference type="InterPro" id="IPR005467">
    <property type="entry name" value="His_kinase_dom"/>
</dbReference>
<dbReference type="InterPro" id="IPR036890">
    <property type="entry name" value="HATPase_C_sf"/>
</dbReference>
<dbReference type="PANTHER" id="PTHR43065">
    <property type="entry name" value="SENSOR HISTIDINE KINASE"/>
    <property type="match status" value="1"/>
</dbReference>
<evidence type="ECO:0000256" key="2">
    <source>
        <dbReference type="SAM" id="Coils"/>
    </source>
</evidence>
<dbReference type="InterPro" id="IPR001789">
    <property type="entry name" value="Sig_transdc_resp-reg_receiver"/>
</dbReference>
<dbReference type="InterPro" id="IPR003594">
    <property type="entry name" value="HATPase_dom"/>
</dbReference>
<dbReference type="Gene3D" id="3.30.565.10">
    <property type="entry name" value="Histidine kinase-like ATPase, C-terminal domain"/>
    <property type="match status" value="1"/>
</dbReference>
<evidence type="ECO:0000313" key="5">
    <source>
        <dbReference type="EMBL" id="KKM16430.1"/>
    </source>
</evidence>
<dbReference type="InterPro" id="IPR000014">
    <property type="entry name" value="PAS"/>
</dbReference>
<dbReference type="Gene3D" id="3.40.50.2300">
    <property type="match status" value="1"/>
</dbReference>
<dbReference type="Pfam" id="PF02518">
    <property type="entry name" value="HATPase_c"/>
    <property type="match status" value="1"/>
</dbReference>